<proteinExistence type="predicted"/>
<name>A0ABW5TK80_9ENTE</name>
<keyword evidence="2" id="KW-0378">Hydrolase</keyword>
<dbReference type="Gene3D" id="3.40.50.1820">
    <property type="entry name" value="alpha/beta hydrolase"/>
    <property type="match status" value="1"/>
</dbReference>
<dbReference type="RefSeq" id="WP_379982353.1">
    <property type="nucleotide sequence ID" value="NZ_JBHUMO010000058.1"/>
</dbReference>
<evidence type="ECO:0000256" key="1">
    <source>
        <dbReference type="SAM" id="SignalP"/>
    </source>
</evidence>
<dbReference type="EMBL" id="JBHUMO010000058">
    <property type="protein sequence ID" value="MFD2729731.1"/>
    <property type="molecule type" value="Genomic_DNA"/>
</dbReference>
<evidence type="ECO:0000313" key="3">
    <source>
        <dbReference type="Proteomes" id="UP001597427"/>
    </source>
</evidence>
<organism evidence="2 3">
    <name type="scientific">Enterococcus camelliae</name>
    <dbReference type="NCBI Taxonomy" id="453959"/>
    <lineage>
        <taxon>Bacteria</taxon>
        <taxon>Bacillati</taxon>
        <taxon>Bacillota</taxon>
        <taxon>Bacilli</taxon>
        <taxon>Lactobacillales</taxon>
        <taxon>Enterococcaceae</taxon>
        <taxon>Enterococcus</taxon>
    </lineage>
</organism>
<reference evidence="3" key="1">
    <citation type="journal article" date="2019" name="Int. J. Syst. Evol. Microbiol.">
        <title>The Global Catalogue of Microorganisms (GCM) 10K type strain sequencing project: providing services to taxonomists for standard genome sequencing and annotation.</title>
        <authorList>
            <consortium name="The Broad Institute Genomics Platform"/>
            <consortium name="The Broad Institute Genome Sequencing Center for Infectious Disease"/>
            <person name="Wu L."/>
            <person name="Ma J."/>
        </authorList>
    </citation>
    <scope>NUCLEOTIDE SEQUENCE [LARGE SCALE GENOMIC DNA]</scope>
    <source>
        <strain evidence="3">TISTR 932</strain>
    </source>
</reference>
<keyword evidence="3" id="KW-1185">Reference proteome</keyword>
<keyword evidence="1" id="KW-0732">Signal</keyword>
<feature type="signal peptide" evidence="1">
    <location>
        <begin position="1"/>
        <end position="24"/>
    </location>
</feature>
<evidence type="ECO:0000313" key="2">
    <source>
        <dbReference type="EMBL" id="MFD2729731.1"/>
    </source>
</evidence>
<accession>A0ABW5TK80</accession>
<dbReference type="InterPro" id="IPR010315">
    <property type="entry name" value="DUF915_hydro-like"/>
</dbReference>
<dbReference type="PROSITE" id="PS51257">
    <property type="entry name" value="PROKAR_LIPOPROTEIN"/>
    <property type="match status" value="1"/>
</dbReference>
<comment type="caution">
    <text evidence="2">The sequence shown here is derived from an EMBL/GenBank/DDBJ whole genome shotgun (WGS) entry which is preliminary data.</text>
</comment>
<sequence length="291" mass="32094">MKKIGYGLLVVFFVLGLVACQSDASPTSTATSTTTQKTTIKQQSKAIHYSGVPTLFFHGYGGGTTSFGSMLQRLARNQESKKELTLTVLDDGSILAKGQLSQKKVNPTVQVIFQSNKSTQWNQSQWIAAVLSYLKTRYHIDTVNLVGHSMGAVSTVDYLERQKPDETQPQIKKVLLIAGPFNEFLDTLPFQSQVDLLTNGPAEQSVRYQQFVANANRIDQTIAVEVISGQLNAHDLSDGTVPLASSLAIVPLLRDQGIDVDSRIVQGEMAQHSQLHENKEVDELVSHFLWY</sequence>
<dbReference type="InterPro" id="IPR029058">
    <property type="entry name" value="AB_hydrolase_fold"/>
</dbReference>
<gene>
    <name evidence="2" type="ORF">ACFSR0_09920</name>
</gene>
<dbReference type="GO" id="GO:0016787">
    <property type="term" value="F:hydrolase activity"/>
    <property type="evidence" value="ECO:0007669"/>
    <property type="project" value="UniProtKB-KW"/>
</dbReference>
<dbReference type="Pfam" id="PF06028">
    <property type="entry name" value="DUF915"/>
    <property type="match status" value="1"/>
</dbReference>
<dbReference type="SUPFAM" id="SSF53474">
    <property type="entry name" value="alpha/beta-Hydrolases"/>
    <property type="match status" value="1"/>
</dbReference>
<dbReference type="Proteomes" id="UP001597427">
    <property type="component" value="Unassembled WGS sequence"/>
</dbReference>
<feature type="chain" id="PRO_5047345068" evidence="1">
    <location>
        <begin position="25"/>
        <end position="291"/>
    </location>
</feature>
<protein>
    <submittedName>
        <fullName evidence="2">Alpha/beta hydrolase</fullName>
    </submittedName>
</protein>